<dbReference type="SMART" id="SM00387">
    <property type="entry name" value="HATPase_c"/>
    <property type="match status" value="1"/>
</dbReference>
<feature type="transmembrane region" description="Helical" evidence="12">
    <location>
        <begin position="39"/>
        <end position="59"/>
    </location>
</feature>
<dbReference type="Gene3D" id="3.30.450.20">
    <property type="entry name" value="PAS domain"/>
    <property type="match status" value="1"/>
</dbReference>
<feature type="transmembrane region" description="Helical" evidence="12">
    <location>
        <begin position="155"/>
        <end position="177"/>
    </location>
</feature>
<gene>
    <name evidence="16" type="ORF">AAW51_2007</name>
</gene>
<sequence length="934" mass="101438">MQQVLIRIAAVAVTYGVLGAATVLLSLRFAIPSPIFPATGVAMGAVLVWGLKVLPGVFAGRLLLTAITGGTFGPAEYSLAFEAAVAAGATLQAAAGGWLARRIMRPTEYLDSGGRVVAFLALIGPASCWIAPAIGVPALVWHGRIAADDVWFVFYKWWVGDSIGAMWVAPIFLPLFGRFRSLWRSRAPTVVGTLLSMSLLLGASLAVVTNQEKQRLSRKFEKEVTERADAIKTALGRVVAVAEGVRRWSERTSPEALPEAVSAFALPQLPAGATVRLDHSVAAPVPHGDHRAAVDLSPSHFMLRLPGDPPIHVEVPALQVIGNPASWSPVRLCLFDAQVAPPKPIWGADGCREVGRRSLQRETEIDFAGRRLLLRAIAPPAYVARDRSPGMFTADLLAMAGSIFVIAFVLVMTGRTQRVKELVNERTAELSEREERLRFILRSAGVGIVYASPGGLVEQVNDEASRMIGLSESQALRRHLTELVQPDQVDALRARMLAALKSELPPAVQEVTLVRPDAPPLEVLATLAVSRSSGRSQHIVCILHDLTDVRRLQSAELAQSLAEQESHAKGEFVSRMSHELRTPLNAILGFAQLIRGRPQDPVAVRNEKLARIEQAGWHLLAMIEDILLLGRLEAGTEAVVASTVDVHAVIEDGLALLEPEARARGIDIVWQREHARPYVRGDMTRVQQVLLNFLTNAIKYNRPSGQVRVSVIEGEDQWGIGVSDTGMGMSPEQVRQLFIPFNRLGQERKGTSGTGIGLVISRRLAEQMHGSVEVKSQEGVGSTFTLWLPKSRMPAAVVPEETVPGPEDRELCGRVMYVEDNEVNVEVMRAVFAHDKDVRLVTCGTGQEAVESLEREDIDLVLLDLGLPDMSGEEALQRLRDCSTQPCPPIVVVSADAEESTRAWACSQGAADCIPKPFDVAQLRQTVAKVLEAR</sequence>
<dbReference type="InterPro" id="IPR000014">
    <property type="entry name" value="PAS"/>
</dbReference>
<dbReference type="InterPro" id="IPR036097">
    <property type="entry name" value="HisK_dim/P_sf"/>
</dbReference>
<dbReference type="InterPro" id="IPR005467">
    <property type="entry name" value="His_kinase_dom"/>
</dbReference>
<feature type="domain" description="PAS" evidence="15">
    <location>
        <begin position="433"/>
        <end position="503"/>
    </location>
</feature>
<dbReference type="Gene3D" id="1.10.287.130">
    <property type="match status" value="1"/>
</dbReference>
<dbReference type="Pfam" id="PF00512">
    <property type="entry name" value="HisKA"/>
    <property type="match status" value="1"/>
</dbReference>
<dbReference type="SMART" id="SM00388">
    <property type="entry name" value="HisKA"/>
    <property type="match status" value="1"/>
</dbReference>
<evidence type="ECO:0000313" key="17">
    <source>
        <dbReference type="Proteomes" id="UP000035352"/>
    </source>
</evidence>
<keyword evidence="10 12" id="KW-0472">Membrane</keyword>
<dbReference type="STRING" id="413882.AAW51_2007"/>
<keyword evidence="9 12" id="KW-1133">Transmembrane helix</keyword>
<dbReference type="Pfam" id="PF02518">
    <property type="entry name" value="HATPase_c"/>
    <property type="match status" value="1"/>
</dbReference>
<dbReference type="PANTHER" id="PTHR43047">
    <property type="entry name" value="TWO-COMPONENT HISTIDINE PROTEIN KINASE"/>
    <property type="match status" value="1"/>
</dbReference>
<dbReference type="Pfam" id="PF00989">
    <property type="entry name" value="PAS"/>
    <property type="match status" value="1"/>
</dbReference>
<dbReference type="Proteomes" id="UP000035352">
    <property type="component" value="Chromosome"/>
</dbReference>
<keyword evidence="8 16" id="KW-0418">Kinase</keyword>
<dbReference type="EC" id="2.7.13.3" evidence="3"/>
<dbReference type="EMBL" id="CP011371">
    <property type="protein sequence ID" value="AKJ28698.1"/>
    <property type="molecule type" value="Genomic_DNA"/>
</dbReference>
<evidence type="ECO:0000259" key="14">
    <source>
        <dbReference type="PROSITE" id="PS50110"/>
    </source>
</evidence>
<accession>A0A0G3BL38</accession>
<dbReference type="Gene3D" id="3.30.565.10">
    <property type="entry name" value="Histidine kinase-like ATPase, C-terminal domain"/>
    <property type="match status" value="1"/>
</dbReference>
<dbReference type="OrthoDB" id="5894408at2"/>
<dbReference type="InterPro" id="IPR007895">
    <property type="entry name" value="MASE1"/>
</dbReference>
<dbReference type="CDD" id="cd00082">
    <property type="entry name" value="HisKA"/>
    <property type="match status" value="1"/>
</dbReference>
<dbReference type="InterPro" id="IPR011006">
    <property type="entry name" value="CheY-like_superfamily"/>
</dbReference>
<dbReference type="CDD" id="cd17546">
    <property type="entry name" value="REC_hyHK_CKI1_RcsC-like"/>
    <property type="match status" value="1"/>
</dbReference>
<dbReference type="PROSITE" id="PS50109">
    <property type="entry name" value="HIS_KIN"/>
    <property type="match status" value="1"/>
</dbReference>
<dbReference type="GO" id="GO:0000155">
    <property type="term" value="F:phosphorelay sensor kinase activity"/>
    <property type="evidence" value="ECO:0007669"/>
    <property type="project" value="InterPro"/>
</dbReference>
<feature type="transmembrane region" description="Helical" evidence="12">
    <location>
        <begin position="79"/>
        <end position="100"/>
    </location>
</feature>
<evidence type="ECO:0000256" key="10">
    <source>
        <dbReference type="ARBA" id="ARBA00023136"/>
    </source>
</evidence>
<feature type="domain" description="Histidine kinase" evidence="13">
    <location>
        <begin position="575"/>
        <end position="792"/>
    </location>
</feature>
<dbReference type="PROSITE" id="PS50112">
    <property type="entry name" value="PAS"/>
    <property type="match status" value="1"/>
</dbReference>
<keyword evidence="7 12" id="KW-0812">Transmembrane</keyword>
<evidence type="ECO:0000256" key="2">
    <source>
        <dbReference type="ARBA" id="ARBA00004429"/>
    </source>
</evidence>
<dbReference type="GO" id="GO:0006355">
    <property type="term" value="P:regulation of DNA-templated transcription"/>
    <property type="evidence" value="ECO:0007669"/>
    <property type="project" value="InterPro"/>
</dbReference>
<dbReference type="SUPFAM" id="SSF55874">
    <property type="entry name" value="ATPase domain of HSP90 chaperone/DNA topoisomerase II/histidine kinase"/>
    <property type="match status" value="1"/>
</dbReference>
<protein>
    <recommendedName>
        <fullName evidence="3">histidine kinase</fullName>
        <ecNumber evidence="3">2.7.13.3</ecNumber>
    </recommendedName>
</protein>
<dbReference type="InterPro" id="IPR003594">
    <property type="entry name" value="HATPase_dom"/>
</dbReference>
<feature type="domain" description="Response regulatory" evidence="14">
    <location>
        <begin position="814"/>
        <end position="931"/>
    </location>
</feature>
<dbReference type="SMART" id="SM00448">
    <property type="entry name" value="REC"/>
    <property type="match status" value="1"/>
</dbReference>
<dbReference type="InterPro" id="IPR004358">
    <property type="entry name" value="Sig_transdc_His_kin-like_C"/>
</dbReference>
<dbReference type="Pfam" id="PF05231">
    <property type="entry name" value="MASE1"/>
    <property type="match status" value="1"/>
</dbReference>
<feature type="transmembrane region" description="Helical" evidence="12">
    <location>
        <begin position="6"/>
        <end position="27"/>
    </location>
</feature>
<evidence type="ECO:0000256" key="4">
    <source>
        <dbReference type="ARBA" id="ARBA00022475"/>
    </source>
</evidence>
<dbReference type="SUPFAM" id="SSF52172">
    <property type="entry name" value="CheY-like"/>
    <property type="match status" value="1"/>
</dbReference>
<dbReference type="SUPFAM" id="SSF55785">
    <property type="entry name" value="PYP-like sensor domain (PAS domain)"/>
    <property type="match status" value="1"/>
</dbReference>
<organism evidence="16 17">
    <name type="scientific">Caldimonas brevitalea</name>
    <dbReference type="NCBI Taxonomy" id="413882"/>
    <lineage>
        <taxon>Bacteria</taxon>
        <taxon>Pseudomonadati</taxon>
        <taxon>Pseudomonadota</taxon>
        <taxon>Betaproteobacteria</taxon>
        <taxon>Burkholderiales</taxon>
        <taxon>Sphaerotilaceae</taxon>
        <taxon>Caldimonas</taxon>
    </lineage>
</organism>
<evidence type="ECO:0000313" key="16">
    <source>
        <dbReference type="EMBL" id="AKJ28698.1"/>
    </source>
</evidence>
<dbReference type="NCBIfam" id="TIGR00229">
    <property type="entry name" value="sensory_box"/>
    <property type="match status" value="1"/>
</dbReference>
<keyword evidence="5 11" id="KW-0597">Phosphoprotein</keyword>
<dbReference type="RefSeq" id="WP_053013460.1">
    <property type="nucleotide sequence ID" value="NZ_CP011371.1"/>
</dbReference>
<evidence type="ECO:0000256" key="7">
    <source>
        <dbReference type="ARBA" id="ARBA00022692"/>
    </source>
</evidence>
<evidence type="ECO:0000256" key="11">
    <source>
        <dbReference type="PROSITE-ProRule" id="PRU00169"/>
    </source>
</evidence>
<dbReference type="AlphaFoldDB" id="A0A0G3BL38"/>
<dbReference type="PRINTS" id="PR00344">
    <property type="entry name" value="BCTRLSENSOR"/>
</dbReference>
<dbReference type="InterPro" id="IPR013767">
    <property type="entry name" value="PAS_fold"/>
</dbReference>
<evidence type="ECO:0000256" key="8">
    <source>
        <dbReference type="ARBA" id="ARBA00022777"/>
    </source>
</evidence>
<dbReference type="KEGG" id="pbh:AAW51_2007"/>
<keyword evidence="17" id="KW-1185">Reference proteome</keyword>
<evidence type="ECO:0000259" key="13">
    <source>
        <dbReference type="PROSITE" id="PS50109"/>
    </source>
</evidence>
<dbReference type="InterPro" id="IPR001789">
    <property type="entry name" value="Sig_transdc_resp-reg_receiver"/>
</dbReference>
<dbReference type="PANTHER" id="PTHR43047:SF72">
    <property type="entry name" value="OSMOSENSING HISTIDINE PROTEIN KINASE SLN1"/>
    <property type="match status" value="1"/>
</dbReference>
<dbReference type="InterPro" id="IPR003661">
    <property type="entry name" value="HisK_dim/P_dom"/>
</dbReference>
<comment type="catalytic activity">
    <reaction evidence="1">
        <text>ATP + protein L-histidine = ADP + protein N-phospho-L-histidine.</text>
        <dbReference type="EC" id="2.7.13.3"/>
    </reaction>
</comment>
<keyword evidence="4" id="KW-1003">Cell membrane</keyword>
<dbReference type="SUPFAM" id="SSF47384">
    <property type="entry name" value="Homodimeric domain of signal transducing histidine kinase"/>
    <property type="match status" value="1"/>
</dbReference>
<keyword evidence="6" id="KW-0808">Transferase</keyword>
<dbReference type="SMART" id="SM00091">
    <property type="entry name" value="PAS"/>
    <property type="match status" value="1"/>
</dbReference>
<evidence type="ECO:0000256" key="12">
    <source>
        <dbReference type="SAM" id="Phobius"/>
    </source>
</evidence>
<dbReference type="Pfam" id="PF00072">
    <property type="entry name" value="Response_reg"/>
    <property type="match status" value="1"/>
</dbReference>
<feature type="transmembrane region" description="Helical" evidence="12">
    <location>
        <begin position="189"/>
        <end position="208"/>
    </location>
</feature>
<dbReference type="InterPro" id="IPR036890">
    <property type="entry name" value="HATPase_C_sf"/>
</dbReference>
<dbReference type="InterPro" id="IPR035965">
    <property type="entry name" value="PAS-like_dom_sf"/>
</dbReference>
<name>A0A0G3BL38_9BURK</name>
<evidence type="ECO:0000256" key="3">
    <source>
        <dbReference type="ARBA" id="ARBA00012438"/>
    </source>
</evidence>
<dbReference type="GO" id="GO:0009927">
    <property type="term" value="F:histidine phosphotransfer kinase activity"/>
    <property type="evidence" value="ECO:0007669"/>
    <property type="project" value="TreeGrafter"/>
</dbReference>
<evidence type="ECO:0000256" key="1">
    <source>
        <dbReference type="ARBA" id="ARBA00000085"/>
    </source>
</evidence>
<evidence type="ECO:0000256" key="6">
    <source>
        <dbReference type="ARBA" id="ARBA00022679"/>
    </source>
</evidence>
<comment type="subcellular location">
    <subcellularLocation>
        <location evidence="2">Cell inner membrane</location>
        <topology evidence="2">Multi-pass membrane protein</topology>
    </subcellularLocation>
</comment>
<dbReference type="PROSITE" id="PS50110">
    <property type="entry name" value="RESPONSE_REGULATORY"/>
    <property type="match status" value="1"/>
</dbReference>
<feature type="modified residue" description="4-aspartylphosphate" evidence="11">
    <location>
        <position position="864"/>
    </location>
</feature>
<evidence type="ECO:0000256" key="9">
    <source>
        <dbReference type="ARBA" id="ARBA00022989"/>
    </source>
</evidence>
<dbReference type="Gene3D" id="3.40.50.2300">
    <property type="match status" value="1"/>
</dbReference>
<feature type="transmembrane region" description="Helical" evidence="12">
    <location>
        <begin position="112"/>
        <end position="135"/>
    </location>
</feature>
<reference evidence="16 17" key="1">
    <citation type="submission" date="2015-05" db="EMBL/GenBank/DDBJ databases">
        <authorList>
            <person name="Tang B."/>
            <person name="Yu Y."/>
        </authorList>
    </citation>
    <scope>NUCLEOTIDE SEQUENCE [LARGE SCALE GENOMIC DNA]</scope>
    <source>
        <strain evidence="16 17">DSM 7029</strain>
    </source>
</reference>
<dbReference type="GO" id="GO:0005886">
    <property type="term" value="C:plasma membrane"/>
    <property type="evidence" value="ECO:0007669"/>
    <property type="project" value="UniProtKB-SubCell"/>
</dbReference>
<evidence type="ECO:0000259" key="15">
    <source>
        <dbReference type="PROSITE" id="PS50112"/>
    </source>
</evidence>
<feature type="transmembrane region" description="Helical" evidence="12">
    <location>
        <begin position="390"/>
        <end position="411"/>
    </location>
</feature>
<dbReference type="FunFam" id="3.30.565.10:FF:000006">
    <property type="entry name" value="Sensor histidine kinase WalK"/>
    <property type="match status" value="1"/>
</dbReference>
<dbReference type="CDD" id="cd00130">
    <property type="entry name" value="PAS"/>
    <property type="match status" value="1"/>
</dbReference>
<proteinExistence type="predicted"/>
<evidence type="ECO:0000256" key="5">
    <source>
        <dbReference type="ARBA" id="ARBA00022553"/>
    </source>
</evidence>